<dbReference type="AlphaFoldDB" id="A0A2T0MMA9"/>
<dbReference type="PANTHER" id="PTHR46112:SF3">
    <property type="entry name" value="AMINOPEPTIDASE YPDF"/>
    <property type="match status" value="1"/>
</dbReference>
<evidence type="ECO:0000313" key="4">
    <source>
        <dbReference type="Proteomes" id="UP000238312"/>
    </source>
</evidence>
<evidence type="ECO:0000313" key="3">
    <source>
        <dbReference type="EMBL" id="PRX58980.1"/>
    </source>
</evidence>
<dbReference type="SUPFAM" id="SSF53092">
    <property type="entry name" value="Creatinase/prolidase N-terminal domain"/>
    <property type="match status" value="1"/>
</dbReference>
<dbReference type="InterPro" id="IPR036005">
    <property type="entry name" value="Creatinase/aminopeptidase-like"/>
</dbReference>
<dbReference type="Gene3D" id="3.40.350.10">
    <property type="entry name" value="Creatinase/prolidase N-terminal domain"/>
    <property type="match status" value="1"/>
</dbReference>
<evidence type="ECO:0000259" key="2">
    <source>
        <dbReference type="Pfam" id="PF01321"/>
    </source>
</evidence>
<keyword evidence="4" id="KW-1185">Reference proteome</keyword>
<evidence type="ECO:0000259" key="1">
    <source>
        <dbReference type="Pfam" id="PF00557"/>
    </source>
</evidence>
<dbReference type="Gene3D" id="3.90.230.10">
    <property type="entry name" value="Creatinase/methionine aminopeptidase superfamily"/>
    <property type="match status" value="1"/>
</dbReference>
<dbReference type="EMBL" id="PVNG01000021">
    <property type="protein sequence ID" value="PRX58980.1"/>
    <property type="molecule type" value="Genomic_DNA"/>
</dbReference>
<dbReference type="InterPro" id="IPR050659">
    <property type="entry name" value="Peptidase_M24B"/>
</dbReference>
<dbReference type="OrthoDB" id="9806388at2"/>
<comment type="caution">
    <text evidence="3">The sequence shown here is derived from an EMBL/GenBank/DDBJ whole genome shotgun (WGS) entry which is preliminary data.</text>
</comment>
<dbReference type="PANTHER" id="PTHR46112">
    <property type="entry name" value="AMINOPEPTIDASE"/>
    <property type="match status" value="1"/>
</dbReference>
<dbReference type="Pfam" id="PF01321">
    <property type="entry name" value="Creatinase_N"/>
    <property type="match status" value="1"/>
</dbReference>
<accession>A0A2T0MMA9</accession>
<dbReference type="InterPro" id="IPR000587">
    <property type="entry name" value="Creatinase_N"/>
</dbReference>
<proteinExistence type="predicted"/>
<organism evidence="3 4">
    <name type="scientific">Nonomuraea fuscirosea</name>
    <dbReference type="NCBI Taxonomy" id="1291556"/>
    <lineage>
        <taxon>Bacteria</taxon>
        <taxon>Bacillati</taxon>
        <taxon>Actinomycetota</taxon>
        <taxon>Actinomycetes</taxon>
        <taxon>Streptosporangiales</taxon>
        <taxon>Streptosporangiaceae</taxon>
        <taxon>Nonomuraea</taxon>
    </lineage>
</organism>
<dbReference type="InterPro" id="IPR000994">
    <property type="entry name" value="Pept_M24"/>
</dbReference>
<gene>
    <name evidence="3" type="ORF">B0I32_12184</name>
</gene>
<dbReference type="RefSeq" id="WP_106248533.1">
    <property type="nucleotide sequence ID" value="NZ_PVNG01000021.1"/>
</dbReference>
<name>A0A2T0MMA9_9ACTN</name>
<feature type="domain" description="Peptidase M24" evidence="1">
    <location>
        <begin position="170"/>
        <end position="366"/>
    </location>
</feature>
<dbReference type="SUPFAM" id="SSF55920">
    <property type="entry name" value="Creatinase/aminopeptidase"/>
    <property type="match status" value="1"/>
</dbReference>
<dbReference type="Pfam" id="PF00557">
    <property type="entry name" value="Peptidase_M24"/>
    <property type="match status" value="1"/>
</dbReference>
<protein>
    <submittedName>
        <fullName evidence="3">Xaa-Pro dipeptidase</fullName>
    </submittedName>
</protein>
<reference evidence="3 4" key="1">
    <citation type="submission" date="2018-03" db="EMBL/GenBank/DDBJ databases">
        <title>Genomic Encyclopedia of Type Strains, Phase III (KMG-III): the genomes of soil and plant-associated and newly described type strains.</title>
        <authorList>
            <person name="Whitman W."/>
        </authorList>
    </citation>
    <scope>NUCLEOTIDE SEQUENCE [LARGE SCALE GENOMIC DNA]</scope>
    <source>
        <strain evidence="3 4">CGMCC 4.7104</strain>
    </source>
</reference>
<dbReference type="Proteomes" id="UP000238312">
    <property type="component" value="Unassembled WGS sequence"/>
</dbReference>
<feature type="domain" description="Creatinase N-terminal" evidence="2">
    <location>
        <begin position="15"/>
        <end position="161"/>
    </location>
</feature>
<dbReference type="InterPro" id="IPR029149">
    <property type="entry name" value="Creatin/AminoP/Spt16_N"/>
</dbReference>
<sequence length="388" mass="43058">MTTNPPATGYADVGRIQRLLDAGPFDAIVSTWPENTHYLSGFYHPDMRLTWERLHIVVWPANGAPPVYVVPAPRADAWNGAGTWAREESRPRIQDIRGYLGEHDHMIDVVAEALTGLGITSGLIGVEHRATPYKIVEGLRRRLPGLRYGDAWPLLNEMRKVKTPAEVALLTHVNRMTARHLENGLRSIVAGESERAVAARVTDALMREGAQELTHSIFGGGCRAGQWHPWPGDQALEAGMLIRTDWGVRIDGYCSDIARTAVVGTASRAQRTRFDRISAVHDTIVEAARPGVAARELVHLARRAYERQGEEFRWSIVGHGIGLVLHEEPQLTVEYDEPLVEGMTLEIELGWTDPAQGFHIEDFVHVGRDETVNLTTPPGTRVLIESAR</sequence>